<dbReference type="GO" id="GO:0015833">
    <property type="term" value="P:peptide transport"/>
    <property type="evidence" value="ECO:0007669"/>
    <property type="project" value="TreeGrafter"/>
</dbReference>
<evidence type="ECO:0000256" key="4">
    <source>
        <dbReference type="ARBA" id="ARBA00022729"/>
    </source>
</evidence>
<feature type="region of interest" description="Disordered" evidence="5">
    <location>
        <begin position="72"/>
        <end position="91"/>
    </location>
</feature>
<dbReference type="AlphaFoldDB" id="A0A5N8XJJ9"/>
<comment type="similarity">
    <text evidence="2">Belongs to the bacterial solute-binding protein 5 family.</text>
</comment>
<comment type="caution">
    <text evidence="7">The sequence shown here is derived from an EMBL/GenBank/DDBJ whole genome shotgun (WGS) entry which is preliminary data.</text>
</comment>
<proteinExistence type="inferred from homology"/>
<feature type="region of interest" description="Disordered" evidence="5">
    <location>
        <begin position="1"/>
        <end position="29"/>
    </location>
</feature>
<accession>A0A5N8XJJ9</accession>
<keyword evidence="8" id="KW-1185">Reference proteome</keyword>
<dbReference type="GO" id="GO:0030313">
    <property type="term" value="C:cell envelope"/>
    <property type="evidence" value="ECO:0007669"/>
    <property type="project" value="UniProtKB-SubCell"/>
</dbReference>
<dbReference type="InterPro" id="IPR000914">
    <property type="entry name" value="SBP_5_dom"/>
</dbReference>
<dbReference type="CDD" id="cd00995">
    <property type="entry name" value="PBP2_NikA_DppA_OppA_like"/>
    <property type="match status" value="1"/>
</dbReference>
<gene>
    <name evidence="7" type="ORF">FNH08_20810</name>
</gene>
<evidence type="ECO:0000256" key="2">
    <source>
        <dbReference type="ARBA" id="ARBA00005695"/>
    </source>
</evidence>
<dbReference type="PANTHER" id="PTHR30290:SF10">
    <property type="entry name" value="PERIPLASMIC OLIGOPEPTIDE-BINDING PROTEIN-RELATED"/>
    <property type="match status" value="1"/>
</dbReference>
<dbReference type="OrthoDB" id="9046151at2"/>
<dbReference type="EMBL" id="VJZC01000145">
    <property type="protein sequence ID" value="MPY59517.1"/>
    <property type="molecule type" value="Genomic_DNA"/>
</dbReference>
<evidence type="ECO:0000256" key="1">
    <source>
        <dbReference type="ARBA" id="ARBA00004196"/>
    </source>
</evidence>
<dbReference type="SUPFAM" id="SSF53850">
    <property type="entry name" value="Periplasmic binding protein-like II"/>
    <property type="match status" value="1"/>
</dbReference>
<organism evidence="7 8">
    <name type="scientific">Streptomyces spongiae</name>
    <dbReference type="NCBI Taxonomy" id="565072"/>
    <lineage>
        <taxon>Bacteria</taxon>
        <taxon>Bacillati</taxon>
        <taxon>Actinomycetota</taxon>
        <taxon>Actinomycetes</taxon>
        <taxon>Kitasatosporales</taxon>
        <taxon>Streptomycetaceae</taxon>
        <taxon>Streptomyces</taxon>
    </lineage>
</organism>
<dbReference type="Gene3D" id="3.10.105.10">
    <property type="entry name" value="Dipeptide-binding Protein, Domain 3"/>
    <property type="match status" value="1"/>
</dbReference>
<dbReference type="PANTHER" id="PTHR30290">
    <property type="entry name" value="PERIPLASMIC BINDING COMPONENT OF ABC TRANSPORTER"/>
    <property type="match status" value="1"/>
</dbReference>
<sequence length="592" mass="63782">MRGGSIRHLGRLPPSRAPRPRRRPGLSKGTSLMSLSFRLSHRTRPHTPSGTQRWRTVQVAAVTAALGLATACGGGPESAQKDAPGSQDWATTTPRATGNLDTANWNLILEPTTLDPQQASNYGVNDVLSNMCESLQTLNPDFSISDGLASLKVENRGKRLVYSIDAKAHFWNGQPVTGADAAYSLTRAWHPSAQQAPIYNQYFAAVTAIKATGPREVTVDLQHPDLLFQKMMATFAGSVVEARYSKAHPDFGKPSVPPMCSGPYTLKSWKTGSKLTLERNQDYWRGVTAKTRQVVFSFLQGDSSQTRALTGGAIQGMYQPPTSALSRLGEHGKVYYGKSLLSFYLVPTAKTGPLQDPRIRQALFLALNRTAVARTAFGGAAAASRSMLPADVYGPVKATKSDGTGGSPDEIAQAKRLVKEAGSPTTKIVLAGAPAISDSLTQSLQAIAEAARKIGLNATYKPVTLGQFYDLFSGPQGWRSTGSDAFGSQWNLPVADPQAQFSVWANPKDPTNYSQFTDGTASKLIRQAAAEGDTAKRDELLARADRRLFDRLPWVPVVDVANVLYLDNSVTGPPASFVNWYSPWAQQLGASK</sequence>
<dbReference type="Gene3D" id="3.40.190.10">
    <property type="entry name" value="Periplasmic binding protein-like II"/>
    <property type="match status" value="1"/>
</dbReference>
<dbReference type="PIRSF" id="PIRSF002741">
    <property type="entry name" value="MppA"/>
    <property type="match status" value="1"/>
</dbReference>
<comment type="subcellular location">
    <subcellularLocation>
        <location evidence="1">Cell envelope</location>
    </subcellularLocation>
</comment>
<dbReference type="GO" id="GO:0042597">
    <property type="term" value="C:periplasmic space"/>
    <property type="evidence" value="ECO:0007669"/>
    <property type="project" value="UniProtKB-ARBA"/>
</dbReference>
<dbReference type="GO" id="GO:1904680">
    <property type="term" value="F:peptide transmembrane transporter activity"/>
    <property type="evidence" value="ECO:0007669"/>
    <property type="project" value="TreeGrafter"/>
</dbReference>
<dbReference type="GO" id="GO:0043190">
    <property type="term" value="C:ATP-binding cassette (ABC) transporter complex"/>
    <property type="evidence" value="ECO:0007669"/>
    <property type="project" value="InterPro"/>
</dbReference>
<feature type="domain" description="Solute-binding protein family 5" evidence="6">
    <location>
        <begin position="150"/>
        <end position="508"/>
    </location>
</feature>
<dbReference type="InterPro" id="IPR030678">
    <property type="entry name" value="Peptide/Ni-bd"/>
</dbReference>
<keyword evidence="3" id="KW-0813">Transport</keyword>
<reference evidence="7 8" key="1">
    <citation type="submission" date="2019-07" db="EMBL/GenBank/DDBJ databases">
        <title>New species of Amycolatopsis and Streptomyces.</title>
        <authorList>
            <person name="Duangmal K."/>
            <person name="Teo W.F.A."/>
            <person name="Lipun K."/>
        </authorList>
    </citation>
    <scope>NUCLEOTIDE SEQUENCE [LARGE SCALE GENOMIC DNA]</scope>
    <source>
        <strain evidence="7 8">NBRC 106415</strain>
    </source>
</reference>
<evidence type="ECO:0000256" key="3">
    <source>
        <dbReference type="ARBA" id="ARBA00022448"/>
    </source>
</evidence>
<evidence type="ECO:0000313" key="7">
    <source>
        <dbReference type="EMBL" id="MPY59517.1"/>
    </source>
</evidence>
<dbReference type="Proteomes" id="UP000400924">
    <property type="component" value="Unassembled WGS sequence"/>
</dbReference>
<name>A0A5N8XJJ9_9ACTN</name>
<dbReference type="Pfam" id="PF00496">
    <property type="entry name" value="SBP_bac_5"/>
    <property type="match status" value="1"/>
</dbReference>
<evidence type="ECO:0000259" key="6">
    <source>
        <dbReference type="Pfam" id="PF00496"/>
    </source>
</evidence>
<keyword evidence="4" id="KW-0732">Signal</keyword>
<evidence type="ECO:0000256" key="5">
    <source>
        <dbReference type="SAM" id="MobiDB-lite"/>
    </source>
</evidence>
<protein>
    <submittedName>
        <fullName evidence="7">ABC transporter substrate-binding protein</fullName>
    </submittedName>
</protein>
<dbReference type="InterPro" id="IPR039424">
    <property type="entry name" value="SBP_5"/>
</dbReference>
<evidence type="ECO:0000313" key="8">
    <source>
        <dbReference type="Proteomes" id="UP000400924"/>
    </source>
</evidence>